<dbReference type="Proteomes" id="UP001524587">
    <property type="component" value="Unassembled WGS sequence"/>
</dbReference>
<proteinExistence type="predicted"/>
<name>A0ABT1W8P8_9PROT</name>
<organism evidence="2 3">
    <name type="scientific">Endosaccharibacter trunci</name>
    <dbReference type="NCBI Taxonomy" id="2812733"/>
    <lineage>
        <taxon>Bacteria</taxon>
        <taxon>Pseudomonadati</taxon>
        <taxon>Pseudomonadota</taxon>
        <taxon>Alphaproteobacteria</taxon>
        <taxon>Acetobacterales</taxon>
        <taxon>Acetobacteraceae</taxon>
        <taxon>Endosaccharibacter</taxon>
    </lineage>
</organism>
<comment type="caution">
    <text evidence="2">The sequence shown here is derived from an EMBL/GenBank/DDBJ whole genome shotgun (WGS) entry which is preliminary data.</text>
</comment>
<evidence type="ECO:0000313" key="2">
    <source>
        <dbReference type="EMBL" id="MCQ8279265.1"/>
    </source>
</evidence>
<protein>
    <submittedName>
        <fullName evidence="2">DUF2840 domain-containing protein</fullName>
    </submittedName>
</protein>
<dbReference type="InterPro" id="IPR021263">
    <property type="entry name" value="DUF2840"/>
</dbReference>
<gene>
    <name evidence="2" type="ORF">NFI95_12515</name>
</gene>
<feature type="region of interest" description="Disordered" evidence="1">
    <location>
        <begin position="53"/>
        <end position="83"/>
    </location>
</feature>
<keyword evidence="3" id="KW-1185">Reference proteome</keyword>
<sequence length="83" mass="9198">MHFGRRAEKILDRCRSISGFRPGSIFAFLRWASNGRAPSGLKAVFRIAGPRNRRSFDQNLPSGHACHPAGTSMQSPPFDTARL</sequence>
<evidence type="ECO:0000313" key="3">
    <source>
        <dbReference type="Proteomes" id="UP001524587"/>
    </source>
</evidence>
<dbReference type="Pfam" id="PF11000">
    <property type="entry name" value="DUF2840"/>
    <property type="match status" value="1"/>
</dbReference>
<dbReference type="EMBL" id="JAMSKV010000011">
    <property type="protein sequence ID" value="MCQ8279265.1"/>
    <property type="molecule type" value="Genomic_DNA"/>
</dbReference>
<accession>A0ABT1W8P8</accession>
<evidence type="ECO:0000256" key="1">
    <source>
        <dbReference type="SAM" id="MobiDB-lite"/>
    </source>
</evidence>
<reference evidence="2 3" key="1">
    <citation type="submission" date="2022-06" db="EMBL/GenBank/DDBJ databases">
        <title>Endosaccharibacter gen. nov., sp. nov., endophytic bacteria isolated from sugarcane.</title>
        <authorList>
            <person name="Pitiwittayakul N."/>
            <person name="Yukphan P."/>
            <person name="Charoenyingcharoen P."/>
            <person name="Tanasupawat S."/>
        </authorList>
    </citation>
    <scope>NUCLEOTIDE SEQUENCE [LARGE SCALE GENOMIC DNA]</scope>
    <source>
        <strain evidence="2 3">KSS8</strain>
    </source>
</reference>